<dbReference type="InterPro" id="IPR010998">
    <property type="entry name" value="Integrase_recombinase_N"/>
</dbReference>
<dbReference type="EMBL" id="JAUKVY010000015">
    <property type="protein sequence ID" value="MDO1534651.1"/>
    <property type="molecule type" value="Genomic_DNA"/>
</dbReference>
<evidence type="ECO:0000259" key="5">
    <source>
        <dbReference type="PROSITE" id="PS51898"/>
    </source>
</evidence>
<evidence type="ECO:0000313" key="6">
    <source>
        <dbReference type="EMBL" id="MDO1534651.1"/>
    </source>
</evidence>
<dbReference type="InterPro" id="IPR013762">
    <property type="entry name" value="Integrase-like_cat_sf"/>
</dbReference>
<name>A0ABT8SB29_9BURK</name>
<sequence>MATIINTVAGRSRLKPRREPYWLKIRAGDFLGYRRLEGASGTWIARHRTDEGKQAYKALGDFPDLSDNERFDAASKAAGEWFDHLGDGGRTEVATVADAARAYLAELRADKRDKVAAHAEGQLELHVLSHRIARIGLGKLRDKDIVNWRRDMRDKPTPQGTPRAGSTLNRVSNLLRAVLNQAVKDGYVTTSRAWKDALAKDGSAERSGGVYLDRDQRRALLQHAKAEIRPFFEALTLLPARPGAIAALTAGNFDKRTGVLHINEDKAHGNRRIKLQGKAAAFFTAQVRDKLPGALMFSNTRNTAWDRDSWSHQFRNAADLAEIPSEASTYDLRHSGITDLVTAGVPTITVATWAGTSVAQIEANYHHHAPEHSADALERLAL</sequence>
<organism evidence="6 7">
    <name type="scientific">Variovorax ginsengisoli</name>
    <dbReference type="NCBI Taxonomy" id="363844"/>
    <lineage>
        <taxon>Bacteria</taxon>
        <taxon>Pseudomonadati</taxon>
        <taxon>Pseudomonadota</taxon>
        <taxon>Betaproteobacteria</taxon>
        <taxon>Burkholderiales</taxon>
        <taxon>Comamonadaceae</taxon>
        <taxon>Variovorax</taxon>
    </lineage>
</organism>
<feature type="domain" description="Tyr recombinase" evidence="5">
    <location>
        <begin position="207"/>
        <end position="378"/>
    </location>
</feature>
<keyword evidence="3" id="KW-0238">DNA-binding</keyword>
<dbReference type="SUPFAM" id="SSF56349">
    <property type="entry name" value="DNA breaking-rejoining enzymes"/>
    <property type="match status" value="1"/>
</dbReference>
<reference evidence="6" key="1">
    <citation type="submission" date="2023-06" db="EMBL/GenBank/DDBJ databases">
        <authorList>
            <person name="Jiang Y."/>
            <person name="Liu Q."/>
        </authorList>
    </citation>
    <scope>NUCLEOTIDE SEQUENCE</scope>
    <source>
        <strain evidence="6">CGMCC 1.12090</strain>
    </source>
</reference>
<dbReference type="Gene3D" id="1.10.443.10">
    <property type="entry name" value="Intergrase catalytic core"/>
    <property type="match status" value="1"/>
</dbReference>
<protein>
    <submittedName>
        <fullName evidence="6">Tyrosine-type recombinase/integrase</fullName>
    </submittedName>
</protein>
<accession>A0ABT8SB29</accession>
<comment type="caution">
    <text evidence="6">The sequence shown here is derived from an EMBL/GenBank/DDBJ whole genome shotgun (WGS) entry which is preliminary data.</text>
</comment>
<keyword evidence="7" id="KW-1185">Reference proteome</keyword>
<dbReference type="Pfam" id="PF00589">
    <property type="entry name" value="Phage_integrase"/>
    <property type="match status" value="1"/>
</dbReference>
<evidence type="ECO:0000256" key="1">
    <source>
        <dbReference type="ARBA" id="ARBA00008857"/>
    </source>
</evidence>
<dbReference type="Proteomes" id="UP001169027">
    <property type="component" value="Unassembled WGS sequence"/>
</dbReference>
<comment type="similarity">
    <text evidence="1">Belongs to the 'phage' integrase family.</text>
</comment>
<evidence type="ECO:0000313" key="7">
    <source>
        <dbReference type="Proteomes" id="UP001169027"/>
    </source>
</evidence>
<dbReference type="InterPro" id="IPR050808">
    <property type="entry name" value="Phage_Integrase"/>
</dbReference>
<dbReference type="Gene3D" id="1.10.150.130">
    <property type="match status" value="1"/>
</dbReference>
<dbReference type="PANTHER" id="PTHR30629:SF2">
    <property type="entry name" value="PROPHAGE INTEGRASE INTS-RELATED"/>
    <property type="match status" value="1"/>
</dbReference>
<keyword evidence="4" id="KW-0233">DNA recombination</keyword>
<dbReference type="InterPro" id="IPR011010">
    <property type="entry name" value="DNA_brk_join_enz"/>
</dbReference>
<evidence type="ECO:0000256" key="4">
    <source>
        <dbReference type="ARBA" id="ARBA00023172"/>
    </source>
</evidence>
<gene>
    <name evidence="6" type="ORF">Q2T77_20375</name>
</gene>
<dbReference type="RefSeq" id="WP_301812428.1">
    <property type="nucleotide sequence ID" value="NZ_JAUJZH010000015.1"/>
</dbReference>
<proteinExistence type="inferred from homology"/>
<dbReference type="PROSITE" id="PS51898">
    <property type="entry name" value="TYR_RECOMBINASE"/>
    <property type="match status" value="1"/>
</dbReference>
<keyword evidence="2" id="KW-0229">DNA integration</keyword>
<dbReference type="InterPro" id="IPR002104">
    <property type="entry name" value="Integrase_catalytic"/>
</dbReference>
<evidence type="ECO:0000256" key="3">
    <source>
        <dbReference type="ARBA" id="ARBA00023125"/>
    </source>
</evidence>
<evidence type="ECO:0000256" key="2">
    <source>
        <dbReference type="ARBA" id="ARBA00022908"/>
    </source>
</evidence>
<dbReference type="PANTHER" id="PTHR30629">
    <property type="entry name" value="PROPHAGE INTEGRASE"/>
    <property type="match status" value="1"/>
</dbReference>